<sequence>MKKSHCALVLGGYVNGYSIIQELSEKRVEEIILFGYSRELASYSNKIKKFMLIDKTPESMYRKIEKLHQEYERIIVFPTDDLQLENLYKLYNKINSFCFLPFNPENLQESLDKYVQYSYCEKLGIPYPKTIYVQKKKDLKNIELIQFPILLKPSKREDLKRKVFRNLKIDSSRDLNKVKKRIERYLDAGIKFLASEIIPGDENCIYAYVAYRDMNGKILNEWTGKKLTQYPDSFGVFASASNKAPDAVLLQGRKLLNGMDIKGIAQPEFKYDFRDKKYKLMEINLRSMMWHRVGNLSGVNLQYSQYLDALGEKVSPQVQIKNKDIHFIYLKHEIINLIWRRKYLRKFIKNIRESDETYIAVYDIKDIIPFLKDCMDTTSGVIGQFLRVLRIIN</sequence>
<gene>
    <name evidence="3" type="ORF">RG963_08740</name>
</gene>
<evidence type="ECO:0000313" key="4">
    <source>
        <dbReference type="Proteomes" id="UP001246244"/>
    </source>
</evidence>
<proteinExistence type="predicted"/>
<protein>
    <recommendedName>
        <fullName evidence="2">ATP-grasp domain-containing protein</fullName>
    </recommendedName>
</protein>
<comment type="caution">
    <text evidence="3">The sequence shown here is derived from an EMBL/GenBank/DDBJ whole genome shotgun (WGS) entry which is preliminary data.</text>
</comment>
<keyword evidence="1" id="KW-0547">Nucleotide-binding</keyword>
<name>A0ABU2D1J6_9EURY</name>
<reference evidence="4" key="1">
    <citation type="submission" date="2023-07" db="EMBL/GenBank/DDBJ databases">
        <title>Whole-genome sequencing of a new Methanosarcina sp. Z-7115.</title>
        <authorList>
            <person name="Zhilina T.N."/>
            <person name="Merkel A.Y."/>
        </authorList>
    </citation>
    <scope>NUCLEOTIDE SEQUENCE [LARGE SCALE GENOMIC DNA]</scope>
    <source>
        <strain evidence="4">Z-7115</strain>
    </source>
</reference>
<dbReference type="Proteomes" id="UP001246244">
    <property type="component" value="Unassembled WGS sequence"/>
</dbReference>
<dbReference type="Gene3D" id="3.30.470.20">
    <property type="entry name" value="ATP-grasp fold, B domain"/>
    <property type="match status" value="1"/>
</dbReference>
<evidence type="ECO:0000256" key="1">
    <source>
        <dbReference type="PROSITE-ProRule" id="PRU00409"/>
    </source>
</evidence>
<organism evidence="3 4">
    <name type="scientific">Methanosarcina baikalica</name>
    <dbReference type="NCBI Taxonomy" id="3073890"/>
    <lineage>
        <taxon>Archaea</taxon>
        <taxon>Methanobacteriati</taxon>
        <taxon>Methanobacteriota</taxon>
        <taxon>Stenosarchaea group</taxon>
        <taxon>Methanomicrobia</taxon>
        <taxon>Methanosarcinales</taxon>
        <taxon>Methanosarcinaceae</taxon>
        <taxon>Methanosarcina</taxon>
    </lineage>
</organism>
<keyword evidence="1" id="KW-0067">ATP-binding</keyword>
<accession>A0ABU2D1J6</accession>
<evidence type="ECO:0000259" key="2">
    <source>
        <dbReference type="PROSITE" id="PS50975"/>
    </source>
</evidence>
<dbReference type="EMBL" id="JAVKPK010000030">
    <property type="protein sequence ID" value="MDR7665856.1"/>
    <property type="molecule type" value="Genomic_DNA"/>
</dbReference>
<keyword evidence="4" id="KW-1185">Reference proteome</keyword>
<dbReference type="SUPFAM" id="SSF56059">
    <property type="entry name" value="Glutathione synthetase ATP-binding domain-like"/>
    <property type="match status" value="1"/>
</dbReference>
<evidence type="ECO:0000313" key="3">
    <source>
        <dbReference type="EMBL" id="MDR7665856.1"/>
    </source>
</evidence>
<dbReference type="RefSeq" id="WP_310575882.1">
    <property type="nucleotide sequence ID" value="NZ_JAVKPK010000030.1"/>
</dbReference>
<feature type="domain" description="ATP-grasp" evidence="2">
    <location>
        <begin position="117"/>
        <end position="312"/>
    </location>
</feature>
<dbReference type="PROSITE" id="PS50975">
    <property type="entry name" value="ATP_GRASP"/>
    <property type="match status" value="1"/>
</dbReference>
<dbReference type="InterPro" id="IPR011761">
    <property type="entry name" value="ATP-grasp"/>
</dbReference>